<sequence>MTREHHPRTHLLRAALLAAVAPLLLACGDDAPRTTTVSDPPPRPSSVPAADGEVVTVLPALVIDDGGGTEICLGAVAESYPPQCSGPELRDWDWAEHEGDYEEAAGQRFSTFLVRGTWDGTAMTATAIAPGSGSTPFEQEPPPVPAEGPARSEEQLRGIAEDLLAIEGMLDASPEGGRVIAHAVHDDGTVQQWADDTYGEGVVVVSSALEPA</sequence>
<protein>
    <recommendedName>
        <fullName evidence="5">DUF3558 domain-containing protein</fullName>
    </recommendedName>
</protein>
<evidence type="ECO:0008006" key="5">
    <source>
        <dbReference type="Google" id="ProtNLM"/>
    </source>
</evidence>
<evidence type="ECO:0000256" key="1">
    <source>
        <dbReference type="SAM" id="MobiDB-lite"/>
    </source>
</evidence>
<dbReference type="Proteomes" id="UP001500621">
    <property type="component" value="Unassembled WGS sequence"/>
</dbReference>
<reference evidence="4" key="1">
    <citation type="journal article" date="2019" name="Int. J. Syst. Evol. Microbiol.">
        <title>The Global Catalogue of Microorganisms (GCM) 10K type strain sequencing project: providing services to taxonomists for standard genome sequencing and annotation.</title>
        <authorList>
            <consortium name="The Broad Institute Genomics Platform"/>
            <consortium name="The Broad Institute Genome Sequencing Center for Infectious Disease"/>
            <person name="Wu L."/>
            <person name="Ma J."/>
        </authorList>
    </citation>
    <scope>NUCLEOTIDE SEQUENCE [LARGE SCALE GENOMIC DNA]</scope>
    <source>
        <strain evidence="4">JCM 18127</strain>
    </source>
</reference>
<evidence type="ECO:0000313" key="4">
    <source>
        <dbReference type="Proteomes" id="UP001500621"/>
    </source>
</evidence>
<dbReference type="RefSeq" id="WP_345265076.1">
    <property type="nucleotide sequence ID" value="NZ_BAABIM010000002.1"/>
</dbReference>
<feature type="signal peptide" evidence="2">
    <location>
        <begin position="1"/>
        <end position="26"/>
    </location>
</feature>
<keyword evidence="2" id="KW-0732">Signal</keyword>
<dbReference type="EMBL" id="BAABIM010000002">
    <property type="protein sequence ID" value="GAA4681870.1"/>
    <property type="molecule type" value="Genomic_DNA"/>
</dbReference>
<organism evidence="3 4">
    <name type="scientific">Nocardioides nanhaiensis</name>
    <dbReference type="NCBI Taxonomy" id="1476871"/>
    <lineage>
        <taxon>Bacteria</taxon>
        <taxon>Bacillati</taxon>
        <taxon>Actinomycetota</taxon>
        <taxon>Actinomycetes</taxon>
        <taxon>Propionibacteriales</taxon>
        <taxon>Nocardioidaceae</taxon>
        <taxon>Nocardioides</taxon>
    </lineage>
</organism>
<feature type="region of interest" description="Disordered" evidence="1">
    <location>
        <begin position="130"/>
        <end position="153"/>
    </location>
</feature>
<evidence type="ECO:0000313" key="3">
    <source>
        <dbReference type="EMBL" id="GAA4681870.1"/>
    </source>
</evidence>
<name>A0ABP8W5Z4_9ACTN</name>
<proteinExistence type="predicted"/>
<dbReference type="PROSITE" id="PS51257">
    <property type="entry name" value="PROKAR_LIPOPROTEIN"/>
    <property type="match status" value="1"/>
</dbReference>
<feature type="region of interest" description="Disordered" evidence="1">
    <location>
        <begin position="32"/>
        <end position="51"/>
    </location>
</feature>
<feature type="chain" id="PRO_5046257284" description="DUF3558 domain-containing protein" evidence="2">
    <location>
        <begin position="27"/>
        <end position="212"/>
    </location>
</feature>
<evidence type="ECO:0000256" key="2">
    <source>
        <dbReference type="SAM" id="SignalP"/>
    </source>
</evidence>
<accession>A0ABP8W5Z4</accession>
<keyword evidence="4" id="KW-1185">Reference proteome</keyword>
<comment type="caution">
    <text evidence="3">The sequence shown here is derived from an EMBL/GenBank/DDBJ whole genome shotgun (WGS) entry which is preliminary data.</text>
</comment>
<gene>
    <name evidence="3" type="ORF">GCM10023226_18800</name>
</gene>